<dbReference type="GeneID" id="19259066"/>
<dbReference type="Pfam" id="PF18413">
    <property type="entry name" value="Neuraminidase"/>
    <property type="match status" value="1"/>
</dbReference>
<dbReference type="Proteomes" id="UP000002498">
    <property type="component" value="Unassembled WGS sequence"/>
</dbReference>
<feature type="domain" description="Neuraminidase-like" evidence="1">
    <location>
        <begin position="14"/>
        <end position="84"/>
    </location>
</feature>
<reference evidence="2 3" key="1">
    <citation type="journal article" date="2011" name="PLoS Genet.">
        <title>Genome sequencing and comparative transcriptomics of the model entomopathogenic fungi Metarhizium anisopliae and M. acridum.</title>
        <authorList>
            <person name="Gao Q."/>
            <person name="Jin K."/>
            <person name="Ying S.H."/>
            <person name="Zhang Y."/>
            <person name="Xiao G."/>
            <person name="Shang Y."/>
            <person name="Duan Z."/>
            <person name="Hu X."/>
            <person name="Xie X.Q."/>
            <person name="Zhou G."/>
            <person name="Peng G."/>
            <person name="Luo Z."/>
            <person name="Huang W."/>
            <person name="Wang B."/>
            <person name="Fang W."/>
            <person name="Wang S."/>
            <person name="Zhong Y."/>
            <person name="Ma L.J."/>
            <person name="St Leger R.J."/>
            <person name="Zhao G.P."/>
            <person name="Pei Y."/>
            <person name="Feng M.G."/>
            <person name="Xia Y."/>
            <person name="Wang C."/>
        </authorList>
    </citation>
    <scope>NUCLEOTIDE SEQUENCE [LARGE SCALE GENOMIC DNA]</scope>
    <source>
        <strain evidence="3">ARSEF 23 / ATCC MYA-3075</strain>
    </source>
</reference>
<reference evidence="2 3" key="2">
    <citation type="journal article" date="2014" name="Proc. Natl. Acad. Sci. U.S.A.">
        <title>Trajectory and genomic determinants of fungal-pathogen speciation and host adaptation.</title>
        <authorList>
            <person name="Hu X."/>
            <person name="Xiao G."/>
            <person name="Zheng P."/>
            <person name="Shang Y."/>
            <person name="Su Y."/>
            <person name="Zhang X."/>
            <person name="Liu X."/>
            <person name="Zhan S."/>
            <person name="St Leger R.J."/>
            <person name="Wang C."/>
        </authorList>
    </citation>
    <scope>GENOME REANNOTATION</scope>
    <source>
        <strain evidence="3">ARSEF 23 / ATCC MYA-3075</strain>
    </source>
</reference>
<evidence type="ECO:0000259" key="1">
    <source>
        <dbReference type="Pfam" id="PF18413"/>
    </source>
</evidence>
<sequence length="363" mass="40741">MEGDIQTHEVGADQKPLAHPGSYLLPALFKKMLFLFIPQIARQAKKGEDQKKSLEDQANSVDGPSKAEEFWEIKMAWVEMRMGSGLPSISLLLGFMSKKNRGLSLAIHVDRWKTSGSGGSSTAVDRRHCWFNGWDDTEMAFGRITHSSSTDKISTLKSQVEACKLGIDENQHSLLAVPSPKNMTETSALSWLLTNNVSQYPGVLGLVVERTTLTQASLFFGSPRMTLEGKIDTRNRTTVSTSTMTHDSALYLVEEIADTEGYHAIFDAFEHLPKDMENRSFGLQNKKYRELAMPASIYNWEMGFHVVSLLMERLLATQQLDLAIEVSRLVFDPSRDDVETDNNSSRHPQITLQPRPKLAFYPL</sequence>
<dbReference type="InterPro" id="IPR041079">
    <property type="entry name" value="Neuraminidase-like"/>
</dbReference>
<dbReference type="KEGG" id="maj:MAA_04780"/>
<organism evidence="2 3">
    <name type="scientific">Metarhizium robertsii (strain ARSEF 23 / ATCC MYA-3075)</name>
    <name type="common">Metarhizium anisopliae (strain ARSEF 23)</name>
    <dbReference type="NCBI Taxonomy" id="655844"/>
    <lineage>
        <taxon>Eukaryota</taxon>
        <taxon>Fungi</taxon>
        <taxon>Dikarya</taxon>
        <taxon>Ascomycota</taxon>
        <taxon>Pezizomycotina</taxon>
        <taxon>Sordariomycetes</taxon>
        <taxon>Hypocreomycetidae</taxon>
        <taxon>Hypocreales</taxon>
        <taxon>Clavicipitaceae</taxon>
        <taxon>Metarhizium</taxon>
    </lineage>
</organism>
<dbReference type="EMBL" id="ADNJ02000001">
    <property type="protein sequence ID" value="EFY99851.2"/>
    <property type="molecule type" value="Genomic_DNA"/>
</dbReference>
<protein>
    <recommendedName>
        <fullName evidence="1">Neuraminidase-like domain-containing protein</fullName>
    </recommendedName>
</protein>
<accession>E9EXN1</accession>
<keyword evidence="3" id="KW-1185">Reference proteome</keyword>
<dbReference type="RefSeq" id="XP_007821067.2">
    <property type="nucleotide sequence ID" value="XM_007822876.2"/>
</dbReference>
<name>E9EXN1_METRA</name>
<comment type="caution">
    <text evidence="2">The sequence shown here is derived from an EMBL/GenBank/DDBJ whole genome shotgun (WGS) entry which is preliminary data.</text>
</comment>
<dbReference type="AlphaFoldDB" id="E9EXN1"/>
<evidence type="ECO:0000313" key="2">
    <source>
        <dbReference type="EMBL" id="EFY99851.2"/>
    </source>
</evidence>
<dbReference type="HOGENOM" id="CLU_763086_0_0_1"/>
<proteinExistence type="predicted"/>
<dbReference type="OrthoDB" id="10581344at2759"/>
<gene>
    <name evidence="2" type="ORF">MAA_04780</name>
</gene>
<evidence type="ECO:0000313" key="3">
    <source>
        <dbReference type="Proteomes" id="UP000002498"/>
    </source>
</evidence>